<protein>
    <submittedName>
        <fullName evidence="2">Uncharacterized protein</fullName>
    </submittedName>
</protein>
<sequence length="239" mass="25925">PSPRRGKGSRLASRAPWLPSAYPSCPDLPPAEPCARRPSGCAARRPPLPRRPSSASPRLRPGPRRPLFASSTSHSRAARTARVCGSALLRLGLAGSGLGDPARLRRPAAGLPTRRGHARPLDPRQPRASASPAQASLPRRPRAAAPVRPRPPRPAVPHGPARPLVDLCRPAPLRLCLAGSLIPRLTQAVSSRPQVLSFSLFKKLKCSTQIPELRQHGIRQQQKGKKKSNRIWKRSEELL</sequence>
<feature type="region of interest" description="Disordered" evidence="1">
    <location>
        <begin position="1"/>
        <end position="78"/>
    </location>
</feature>
<dbReference type="EMBL" id="CP144745">
    <property type="protein sequence ID" value="WVZ51517.1"/>
    <property type="molecule type" value="Genomic_DNA"/>
</dbReference>
<feature type="compositionally biased region" description="Low complexity" evidence="1">
    <location>
        <begin position="126"/>
        <end position="147"/>
    </location>
</feature>
<feature type="compositionally biased region" description="Pro residues" evidence="1">
    <location>
        <begin position="148"/>
        <end position="157"/>
    </location>
</feature>
<evidence type="ECO:0000256" key="1">
    <source>
        <dbReference type="SAM" id="MobiDB-lite"/>
    </source>
</evidence>
<dbReference type="AlphaFoldDB" id="A0AAQ3SDL7"/>
<evidence type="ECO:0000313" key="2">
    <source>
        <dbReference type="EMBL" id="WVZ51518.1"/>
    </source>
</evidence>
<reference evidence="2 3" key="1">
    <citation type="submission" date="2024-02" db="EMBL/GenBank/DDBJ databases">
        <title>High-quality chromosome-scale genome assembly of Pensacola bahiagrass (Paspalum notatum Flugge var. saurae).</title>
        <authorList>
            <person name="Vega J.M."/>
            <person name="Podio M."/>
            <person name="Orjuela J."/>
            <person name="Siena L.A."/>
            <person name="Pessino S.C."/>
            <person name="Combes M.C."/>
            <person name="Mariac C."/>
            <person name="Albertini E."/>
            <person name="Pupilli F."/>
            <person name="Ortiz J.P.A."/>
            <person name="Leblanc O."/>
        </authorList>
    </citation>
    <scope>NUCLEOTIDE SEQUENCE [LARGE SCALE GENOMIC DNA]</scope>
    <source>
        <strain evidence="2">R1</strain>
        <tissue evidence="2">Leaf</tissue>
    </source>
</reference>
<evidence type="ECO:0000313" key="3">
    <source>
        <dbReference type="Proteomes" id="UP001341281"/>
    </source>
</evidence>
<gene>
    <name evidence="2" type="ORF">U9M48_002660</name>
</gene>
<dbReference type="Proteomes" id="UP001341281">
    <property type="component" value="Chromosome 01"/>
</dbReference>
<accession>A0AAQ3SDL7</accession>
<name>A0AAQ3SDL7_PASNO</name>
<feature type="region of interest" description="Disordered" evidence="1">
    <location>
        <begin position="95"/>
        <end position="162"/>
    </location>
</feature>
<organism evidence="2 3">
    <name type="scientific">Paspalum notatum var. saurae</name>
    <dbReference type="NCBI Taxonomy" id="547442"/>
    <lineage>
        <taxon>Eukaryota</taxon>
        <taxon>Viridiplantae</taxon>
        <taxon>Streptophyta</taxon>
        <taxon>Embryophyta</taxon>
        <taxon>Tracheophyta</taxon>
        <taxon>Spermatophyta</taxon>
        <taxon>Magnoliopsida</taxon>
        <taxon>Liliopsida</taxon>
        <taxon>Poales</taxon>
        <taxon>Poaceae</taxon>
        <taxon>PACMAD clade</taxon>
        <taxon>Panicoideae</taxon>
        <taxon>Andropogonodae</taxon>
        <taxon>Paspaleae</taxon>
        <taxon>Paspalinae</taxon>
        <taxon>Paspalum</taxon>
    </lineage>
</organism>
<keyword evidence="3" id="KW-1185">Reference proteome</keyword>
<dbReference type="EMBL" id="CP144745">
    <property type="protein sequence ID" value="WVZ51518.1"/>
    <property type="molecule type" value="Genomic_DNA"/>
</dbReference>
<proteinExistence type="predicted"/>
<feature type="compositionally biased region" description="Basic residues" evidence="1">
    <location>
        <begin position="222"/>
        <end position="232"/>
    </location>
</feature>
<feature type="region of interest" description="Disordered" evidence="1">
    <location>
        <begin position="217"/>
        <end position="239"/>
    </location>
</feature>
<feature type="non-terminal residue" evidence="2">
    <location>
        <position position="1"/>
    </location>
</feature>
<feature type="compositionally biased region" description="Low complexity" evidence="1">
    <location>
        <begin position="51"/>
        <end position="78"/>
    </location>
</feature>